<evidence type="ECO:0000256" key="3">
    <source>
        <dbReference type="ARBA" id="ARBA00022748"/>
    </source>
</evidence>
<dbReference type="GO" id="GO:0017004">
    <property type="term" value="P:cytochrome complex assembly"/>
    <property type="evidence" value="ECO:0007669"/>
    <property type="project" value="UniProtKB-KW"/>
</dbReference>
<evidence type="ECO:0000259" key="7">
    <source>
        <dbReference type="PROSITE" id="PS50893"/>
    </source>
</evidence>
<evidence type="ECO:0000256" key="6">
    <source>
        <dbReference type="ARBA" id="ARBA00023136"/>
    </source>
</evidence>
<dbReference type="PATRIC" id="fig|455.5.peg.983"/>
<organism evidence="8 9">
    <name type="scientific">Legionella jamestowniensis</name>
    <dbReference type="NCBI Taxonomy" id="455"/>
    <lineage>
        <taxon>Bacteria</taxon>
        <taxon>Pseudomonadati</taxon>
        <taxon>Pseudomonadota</taxon>
        <taxon>Gammaproteobacteria</taxon>
        <taxon>Legionellales</taxon>
        <taxon>Legionellaceae</taxon>
        <taxon>Legionella</taxon>
    </lineage>
</organism>
<evidence type="ECO:0000256" key="5">
    <source>
        <dbReference type="ARBA" id="ARBA00022967"/>
    </source>
</evidence>
<dbReference type="GO" id="GO:0022857">
    <property type="term" value="F:transmembrane transporter activity"/>
    <property type="evidence" value="ECO:0007669"/>
    <property type="project" value="InterPro"/>
</dbReference>
<dbReference type="Gene3D" id="3.40.50.300">
    <property type="entry name" value="P-loop containing nucleotide triphosphate hydrolases"/>
    <property type="match status" value="1"/>
</dbReference>
<dbReference type="PROSITE" id="PS00211">
    <property type="entry name" value="ABC_TRANSPORTER_1"/>
    <property type="match status" value="1"/>
</dbReference>
<keyword evidence="6" id="KW-0472">Membrane</keyword>
<dbReference type="Pfam" id="PF00005">
    <property type="entry name" value="ABC_tran"/>
    <property type="match status" value="1"/>
</dbReference>
<dbReference type="PROSITE" id="PS50893">
    <property type="entry name" value="ABC_TRANSPORTER_2"/>
    <property type="match status" value="1"/>
</dbReference>
<protein>
    <submittedName>
        <fullName evidence="8">Heme exporter protein CcmA</fullName>
    </submittedName>
</protein>
<dbReference type="InterPro" id="IPR005895">
    <property type="entry name" value="ABC_transptr_haem_export_CcmA"/>
</dbReference>
<keyword evidence="2" id="KW-0547">Nucleotide-binding</keyword>
<dbReference type="STRING" id="455.Ljam_0925"/>
<evidence type="ECO:0000313" key="9">
    <source>
        <dbReference type="Proteomes" id="UP000054715"/>
    </source>
</evidence>
<dbReference type="PANTHER" id="PTHR43499:SF1">
    <property type="entry name" value="ABC TRANSPORTER I FAMILY MEMBER 1"/>
    <property type="match status" value="1"/>
</dbReference>
<dbReference type="SMART" id="SM00382">
    <property type="entry name" value="AAA"/>
    <property type="match status" value="1"/>
</dbReference>
<proteinExistence type="predicted"/>
<dbReference type="InterPro" id="IPR003593">
    <property type="entry name" value="AAA+_ATPase"/>
</dbReference>
<dbReference type="NCBIfam" id="TIGR01189">
    <property type="entry name" value="ccmA"/>
    <property type="match status" value="1"/>
</dbReference>
<dbReference type="InterPro" id="IPR027417">
    <property type="entry name" value="P-loop_NTPase"/>
</dbReference>
<dbReference type="InterPro" id="IPR017871">
    <property type="entry name" value="ABC_transporter-like_CS"/>
</dbReference>
<keyword evidence="1" id="KW-0813">Transport</keyword>
<keyword evidence="4" id="KW-0067">ATP-binding</keyword>
<dbReference type="GO" id="GO:0016887">
    <property type="term" value="F:ATP hydrolysis activity"/>
    <property type="evidence" value="ECO:0007669"/>
    <property type="project" value="InterPro"/>
</dbReference>
<sequence>MPDFMLEVRELCFDYQDKPLLCQITFSVEEGQLLHLRGNNGAGKTTLLRLLAGLLSPREGEIYFNSQPIAKNLFEYQHQLCYLGHRTGINPLLTVKENCFFDMHWGRAEINFDELVKRFGLSELQHERCGHLSAGQKRRVGLLRLAMTDAHLWLLDEPFVALDKEAIELVIISIENHLASGGLIVLTSHQHLPDRLSHLEYCL</sequence>
<gene>
    <name evidence="8" type="ORF">Ljam_0925</name>
</gene>
<dbReference type="SUPFAM" id="SSF52540">
    <property type="entry name" value="P-loop containing nucleoside triphosphate hydrolases"/>
    <property type="match status" value="1"/>
</dbReference>
<evidence type="ECO:0000256" key="1">
    <source>
        <dbReference type="ARBA" id="ARBA00022448"/>
    </source>
</evidence>
<reference evidence="8 9" key="1">
    <citation type="submission" date="2015-11" db="EMBL/GenBank/DDBJ databases">
        <title>Genomic analysis of 38 Legionella species identifies large and diverse effector repertoires.</title>
        <authorList>
            <person name="Burstein D."/>
            <person name="Amaro F."/>
            <person name="Zusman T."/>
            <person name="Lifshitz Z."/>
            <person name="Cohen O."/>
            <person name="Gilbert J.A."/>
            <person name="Pupko T."/>
            <person name="Shuman H.A."/>
            <person name="Segal G."/>
        </authorList>
    </citation>
    <scope>NUCLEOTIDE SEQUENCE [LARGE SCALE GENOMIC DNA]</scope>
    <source>
        <strain evidence="8 9">JA-26-G1-E2</strain>
    </source>
</reference>
<dbReference type="PANTHER" id="PTHR43499">
    <property type="entry name" value="ABC TRANSPORTER I FAMILY MEMBER 1"/>
    <property type="match status" value="1"/>
</dbReference>
<keyword evidence="3" id="KW-0201">Cytochrome c-type biogenesis</keyword>
<accession>A0A0W0UFW8</accession>
<dbReference type="NCBIfam" id="NF010061">
    <property type="entry name" value="PRK13538.1"/>
    <property type="match status" value="1"/>
</dbReference>
<dbReference type="Proteomes" id="UP000054715">
    <property type="component" value="Unassembled WGS sequence"/>
</dbReference>
<comment type="caution">
    <text evidence="8">The sequence shown here is derived from an EMBL/GenBank/DDBJ whole genome shotgun (WGS) entry which is preliminary data.</text>
</comment>
<dbReference type="AlphaFoldDB" id="A0A0W0UFW8"/>
<evidence type="ECO:0000256" key="2">
    <source>
        <dbReference type="ARBA" id="ARBA00022741"/>
    </source>
</evidence>
<evidence type="ECO:0000313" key="8">
    <source>
        <dbReference type="EMBL" id="KTD06730.1"/>
    </source>
</evidence>
<dbReference type="InterPro" id="IPR003439">
    <property type="entry name" value="ABC_transporter-like_ATP-bd"/>
</dbReference>
<name>A0A0W0UFW8_9GAMM</name>
<dbReference type="GO" id="GO:0005524">
    <property type="term" value="F:ATP binding"/>
    <property type="evidence" value="ECO:0007669"/>
    <property type="project" value="UniProtKB-KW"/>
</dbReference>
<evidence type="ECO:0000256" key="4">
    <source>
        <dbReference type="ARBA" id="ARBA00022840"/>
    </source>
</evidence>
<feature type="domain" description="ABC transporter" evidence="7">
    <location>
        <begin position="6"/>
        <end position="201"/>
    </location>
</feature>
<dbReference type="EMBL" id="LNYG01000013">
    <property type="protein sequence ID" value="KTD06730.1"/>
    <property type="molecule type" value="Genomic_DNA"/>
</dbReference>
<keyword evidence="5" id="KW-1278">Translocase</keyword>